<dbReference type="Pfam" id="PF13411">
    <property type="entry name" value="MerR_1"/>
    <property type="match status" value="1"/>
</dbReference>
<dbReference type="Proteomes" id="UP001057877">
    <property type="component" value="Chromosome"/>
</dbReference>
<accession>A0ABY5S9I9</accession>
<reference evidence="4" key="1">
    <citation type="submission" date="2022-01" db="EMBL/GenBank/DDBJ databases">
        <title>Paenibacillus spongiae sp. nov., isolated from marine sponge.</title>
        <authorList>
            <person name="Li Z."/>
            <person name="Zhang M."/>
        </authorList>
    </citation>
    <scope>NUCLEOTIDE SEQUENCE</scope>
    <source>
        <strain evidence="4">PHS-Z3</strain>
    </source>
</reference>
<dbReference type="RefSeq" id="WP_258385294.1">
    <property type="nucleotide sequence ID" value="NZ_CP091430.1"/>
</dbReference>
<evidence type="ECO:0000313" key="4">
    <source>
        <dbReference type="EMBL" id="UVI29205.1"/>
    </source>
</evidence>
<dbReference type="Gene3D" id="1.10.1660.10">
    <property type="match status" value="1"/>
</dbReference>
<dbReference type="InterPro" id="IPR047057">
    <property type="entry name" value="MerR_fam"/>
</dbReference>
<dbReference type="CDD" id="cd01106">
    <property type="entry name" value="HTH_TipAL-Mta"/>
    <property type="match status" value="1"/>
</dbReference>
<gene>
    <name evidence="4" type="ORF">L1F29_27845</name>
</gene>
<evidence type="ECO:0000259" key="3">
    <source>
        <dbReference type="PROSITE" id="PS50937"/>
    </source>
</evidence>
<feature type="compositionally biased region" description="Basic and acidic residues" evidence="2">
    <location>
        <begin position="253"/>
        <end position="262"/>
    </location>
</feature>
<dbReference type="PANTHER" id="PTHR30204:SF96">
    <property type="entry name" value="CHROMOSOME-ANCHORING PROTEIN RACA"/>
    <property type="match status" value="1"/>
</dbReference>
<evidence type="ECO:0000313" key="5">
    <source>
        <dbReference type="Proteomes" id="UP001057877"/>
    </source>
</evidence>
<feature type="domain" description="HTH merR-type" evidence="3">
    <location>
        <begin position="7"/>
        <end position="77"/>
    </location>
</feature>
<dbReference type="PANTHER" id="PTHR30204">
    <property type="entry name" value="REDOX-CYCLING DRUG-SENSING TRANSCRIPTIONAL ACTIVATOR SOXR"/>
    <property type="match status" value="1"/>
</dbReference>
<keyword evidence="5" id="KW-1185">Reference proteome</keyword>
<dbReference type="SUPFAM" id="SSF46955">
    <property type="entry name" value="Putative DNA-binding domain"/>
    <property type="match status" value="1"/>
</dbReference>
<feature type="compositionally biased region" description="Basic and acidic residues" evidence="2">
    <location>
        <begin position="268"/>
        <end position="277"/>
    </location>
</feature>
<keyword evidence="1" id="KW-0238">DNA-binding</keyword>
<dbReference type="InterPro" id="IPR000551">
    <property type="entry name" value="MerR-type_HTH_dom"/>
</dbReference>
<dbReference type="InterPro" id="IPR009061">
    <property type="entry name" value="DNA-bd_dom_put_sf"/>
</dbReference>
<name>A0ABY5S9I9_9BACL</name>
<dbReference type="PROSITE" id="PS50937">
    <property type="entry name" value="HTH_MERR_2"/>
    <property type="match status" value="1"/>
</dbReference>
<evidence type="ECO:0000256" key="2">
    <source>
        <dbReference type="SAM" id="MobiDB-lite"/>
    </source>
</evidence>
<proteinExistence type="predicted"/>
<evidence type="ECO:0000256" key="1">
    <source>
        <dbReference type="ARBA" id="ARBA00023125"/>
    </source>
</evidence>
<feature type="region of interest" description="Disordered" evidence="2">
    <location>
        <begin position="252"/>
        <end position="277"/>
    </location>
</feature>
<dbReference type="EMBL" id="CP091430">
    <property type="protein sequence ID" value="UVI29205.1"/>
    <property type="molecule type" value="Genomic_DNA"/>
</dbReference>
<sequence>MDGTDKIYLIGELAAATGVTVRTLQHYDNIGLLPTSGRTDGGRRYYTKEDILCLEQIIFYKSLGFSLQEIRDKVVKGPKLSQTEQILHEQEVVLYRKIEDAYASIASIEAFRTAVAAGNFPSWQLLTGFIRTLRNSNLLDWGQYTFDDAQKEMLGNHFAKKEAFDFYHTWRAIALKAVTLAMSGVAPKDPVAQELAEAWWKMVLEVTKGDDERIHAFAQIQEDRASWPEGDRDLMDASQSFIDLSVKHYLKSRPKDSKEYSSLKRKYDKSLKSEEIH</sequence>
<organism evidence="4 5">
    <name type="scientific">Paenibacillus spongiae</name>
    <dbReference type="NCBI Taxonomy" id="2909671"/>
    <lineage>
        <taxon>Bacteria</taxon>
        <taxon>Bacillati</taxon>
        <taxon>Bacillota</taxon>
        <taxon>Bacilli</taxon>
        <taxon>Bacillales</taxon>
        <taxon>Paenibacillaceae</taxon>
        <taxon>Paenibacillus</taxon>
    </lineage>
</organism>
<dbReference type="SMART" id="SM00422">
    <property type="entry name" value="HTH_MERR"/>
    <property type="match status" value="1"/>
</dbReference>
<protein>
    <submittedName>
        <fullName evidence="4">MerR family transcriptional regulator</fullName>
    </submittedName>
</protein>